<feature type="compositionally biased region" description="Polar residues" evidence="1">
    <location>
        <begin position="49"/>
        <end position="61"/>
    </location>
</feature>
<evidence type="ECO:0000313" key="2">
    <source>
        <dbReference type="EMBL" id="MCI51845.1"/>
    </source>
</evidence>
<feature type="compositionally biased region" description="Polar residues" evidence="1">
    <location>
        <begin position="20"/>
        <end position="32"/>
    </location>
</feature>
<feature type="non-terminal residue" evidence="2">
    <location>
        <position position="1"/>
    </location>
</feature>
<feature type="region of interest" description="Disordered" evidence="1">
    <location>
        <begin position="1"/>
        <end position="61"/>
    </location>
</feature>
<proteinExistence type="predicted"/>
<name>A0A392SUV7_9FABA</name>
<evidence type="ECO:0000256" key="1">
    <source>
        <dbReference type="SAM" id="MobiDB-lite"/>
    </source>
</evidence>
<feature type="compositionally biased region" description="Acidic residues" evidence="1">
    <location>
        <begin position="33"/>
        <end position="45"/>
    </location>
</feature>
<dbReference type="Proteomes" id="UP000265520">
    <property type="component" value="Unassembled WGS sequence"/>
</dbReference>
<sequence length="61" mass="6714">VSDDETSEPPSFSEPLEVSAPTSSDNTNTEATSEAEMDTNSEEDPLQYFHSTRTSKNRSVM</sequence>
<organism evidence="2 3">
    <name type="scientific">Trifolium medium</name>
    <dbReference type="NCBI Taxonomy" id="97028"/>
    <lineage>
        <taxon>Eukaryota</taxon>
        <taxon>Viridiplantae</taxon>
        <taxon>Streptophyta</taxon>
        <taxon>Embryophyta</taxon>
        <taxon>Tracheophyta</taxon>
        <taxon>Spermatophyta</taxon>
        <taxon>Magnoliopsida</taxon>
        <taxon>eudicotyledons</taxon>
        <taxon>Gunneridae</taxon>
        <taxon>Pentapetalae</taxon>
        <taxon>rosids</taxon>
        <taxon>fabids</taxon>
        <taxon>Fabales</taxon>
        <taxon>Fabaceae</taxon>
        <taxon>Papilionoideae</taxon>
        <taxon>50 kb inversion clade</taxon>
        <taxon>NPAAA clade</taxon>
        <taxon>Hologalegina</taxon>
        <taxon>IRL clade</taxon>
        <taxon>Trifolieae</taxon>
        <taxon>Trifolium</taxon>
    </lineage>
</organism>
<evidence type="ECO:0000313" key="3">
    <source>
        <dbReference type="Proteomes" id="UP000265520"/>
    </source>
</evidence>
<keyword evidence="3" id="KW-1185">Reference proteome</keyword>
<comment type="caution">
    <text evidence="2">The sequence shown here is derived from an EMBL/GenBank/DDBJ whole genome shotgun (WGS) entry which is preliminary data.</text>
</comment>
<dbReference type="AlphaFoldDB" id="A0A392SUV7"/>
<dbReference type="EMBL" id="LXQA010438267">
    <property type="protein sequence ID" value="MCI51845.1"/>
    <property type="molecule type" value="Genomic_DNA"/>
</dbReference>
<protein>
    <submittedName>
        <fullName evidence="2">Uncharacterized protein</fullName>
    </submittedName>
</protein>
<reference evidence="2 3" key="1">
    <citation type="journal article" date="2018" name="Front. Plant Sci.">
        <title>Red Clover (Trifolium pratense) and Zigzag Clover (T. medium) - A Picture of Genomic Similarities and Differences.</title>
        <authorList>
            <person name="Dluhosova J."/>
            <person name="Istvanek J."/>
            <person name="Nedelnik J."/>
            <person name="Repkova J."/>
        </authorList>
    </citation>
    <scope>NUCLEOTIDE SEQUENCE [LARGE SCALE GENOMIC DNA]</scope>
    <source>
        <strain evidence="3">cv. 10/8</strain>
        <tissue evidence="2">Leaf</tissue>
    </source>
</reference>
<accession>A0A392SUV7</accession>